<accession>A0ABP7J8P2</accession>
<dbReference type="SMART" id="SM00267">
    <property type="entry name" value="GGDEF"/>
    <property type="match status" value="1"/>
</dbReference>
<evidence type="ECO:0000313" key="3">
    <source>
        <dbReference type="EMBL" id="GAA3836601.1"/>
    </source>
</evidence>
<protein>
    <submittedName>
        <fullName evidence="3">GGDEF domain-containing protein</fullName>
    </submittedName>
</protein>
<name>A0ABP7J8P2_9ACTN</name>
<organism evidence="3 4">
    <name type="scientific">Nocardioides panacisoli</name>
    <dbReference type="NCBI Taxonomy" id="627624"/>
    <lineage>
        <taxon>Bacteria</taxon>
        <taxon>Bacillati</taxon>
        <taxon>Actinomycetota</taxon>
        <taxon>Actinomycetes</taxon>
        <taxon>Propionibacteriales</taxon>
        <taxon>Nocardioidaceae</taxon>
        <taxon>Nocardioides</taxon>
    </lineage>
</organism>
<keyword evidence="1" id="KW-0472">Membrane</keyword>
<feature type="transmembrane region" description="Helical" evidence="1">
    <location>
        <begin position="192"/>
        <end position="212"/>
    </location>
</feature>
<dbReference type="InterPro" id="IPR050469">
    <property type="entry name" value="Diguanylate_Cyclase"/>
</dbReference>
<dbReference type="NCBIfam" id="TIGR00254">
    <property type="entry name" value="GGDEF"/>
    <property type="match status" value="1"/>
</dbReference>
<dbReference type="Gene3D" id="3.30.70.270">
    <property type="match status" value="1"/>
</dbReference>
<feature type="domain" description="GGDEF" evidence="2">
    <location>
        <begin position="253"/>
        <end position="379"/>
    </location>
</feature>
<evidence type="ECO:0000259" key="2">
    <source>
        <dbReference type="PROSITE" id="PS50887"/>
    </source>
</evidence>
<dbReference type="InterPro" id="IPR029787">
    <property type="entry name" value="Nucleotide_cyclase"/>
</dbReference>
<sequence length="385" mass="40635">MDTVSLRVAFAVVAVAVLVLFYFATYRRSRSTFTGWWIGSLALFVVSAGLYLFNGTPAQAVANPTANALAVGGAAGVWAAAQSLRGHDVRRGYLLPAPLVVLVVSLLDDPAHDKWAGGPFFLLGVASMMGLASRETWLAWRDLGRSDEHATEALALALVSGLMAVFYLGRAIAFVAVGPDHAVFEALFGSEVTTLLLLVLLVVVTFSMSNLAHAQRTAELSRQAASDELTGLLNRRGFLSQAEAVLARTDSPAGAAILIADFDGFKEINDSFGHLAGDRALAAFGEACRSAVRTGDIVGRMGGDEFAILLTEGSRAEEVAERISERFASTRVDAPLPTLSFGIAEADATTGLVETFGRADAALYRAKAAGRNRTARHGDGETTSI</sequence>
<comment type="caution">
    <text evidence="3">The sequence shown here is derived from an EMBL/GenBank/DDBJ whole genome shotgun (WGS) entry which is preliminary data.</text>
</comment>
<dbReference type="CDD" id="cd01949">
    <property type="entry name" value="GGDEF"/>
    <property type="match status" value="1"/>
</dbReference>
<gene>
    <name evidence="3" type="ORF">GCM10022242_41590</name>
</gene>
<dbReference type="SUPFAM" id="SSF55073">
    <property type="entry name" value="Nucleotide cyclase"/>
    <property type="match status" value="1"/>
</dbReference>
<evidence type="ECO:0000256" key="1">
    <source>
        <dbReference type="SAM" id="Phobius"/>
    </source>
</evidence>
<dbReference type="PANTHER" id="PTHR45138:SF9">
    <property type="entry name" value="DIGUANYLATE CYCLASE DGCM-RELATED"/>
    <property type="match status" value="1"/>
</dbReference>
<dbReference type="InterPro" id="IPR000160">
    <property type="entry name" value="GGDEF_dom"/>
</dbReference>
<keyword evidence="4" id="KW-1185">Reference proteome</keyword>
<feature type="transmembrane region" description="Helical" evidence="1">
    <location>
        <begin position="153"/>
        <end position="177"/>
    </location>
</feature>
<evidence type="ECO:0000313" key="4">
    <source>
        <dbReference type="Proteomes" id="UP001501821"/>
    </source>
</evidence>
<feature type="transmembrane region" description="Helical" evidence="1">
    <location>
        <begin position="6"/>
        <end position="24"/>
    </location>
</feature>
<dbReference type="PANTHER" id="PTHR45138">
    <property type="entry name" value="REGULATORY COMPONENTS OF SENSORY TRANSDUCTION SYSTEM"/>
    <property type="match status" value="1"/>
</dbReference>
<proteinExistence type="predicted"/>
<keyword evidence="1" id="KW-1133">Transmembrane helix</keyword>
<dbReference type="EMBL" id="BAABAH010000025">
    <property type="protein sequence ID" value="GAA3836601.1"/>
    <property type="molecule type" value="Genomic_DNA"/>
</dbReference>
<dbReference type="Proteomes" id="UP001501821">
    <property type="component" value="Unassembled WGS sequence"/>
</dbReference>
<dbReference type="Pfam" id="PF00990">
    <property type="entry name" value="GGDEF"/>
    <property type="match status" value="1"/>
</dbReference>
<feature type="transmembrane region" description="Helical" evidence="1">
    <location>
        <begin position="36"/>
        <end position="54"/>
    </location>
</feature>
<dbReference type="InterPro" id="IPR043128">
    <property type="entry name" value="Rev_trsase/Diguanyl_cyclase"/>
</dbReference>
<reference evidence="4" key="1">
    <citation type="journal article" date="2019" name="Int. J. Syst. Evol. Microbiol.">
        <title>The Global Catalogue of Microorganisms (GCM) 10K type strain sequencing project: providing services to taxonomists for standard genome sequencing and annotation.</title>
        <authorList>
            <consortium name="The Broad Institute Genomics Platform"/>
            <consortium name="The Broad Institute Genome Sequencing Center for Infectious Disease"/>
            <person name="Wu L."/>
            <person name="Ma J."/>
        </authorList>
    </citation>
    <scope>NUCLEOTIDE SEQUENCE [LARGE SCALE GENOMIC DNA]</scope>
    <source>
        <strain evidence="4">JCM 16953</strain>
    </source>
</reference>
<dbReference type="PROSITE" id="PS50887">
    <property type="entry name" value="GGDEF"/>
    <property type="match status" value="1"/>
</dbReference>
<keyword evidence="1" id="KW-0812">Transmembrane</keyword>
<feature type="transmembrane region" description="Helical" evidence="1">
    <location>
        <begin position="114"/>
        <end position="132"/>
    </location>
</feature>